<keyword evidence="7" id="KW-0597">Phosphoprotein</keyword>
<dbReference type="FunFam" id="3.30.200.20:FF:000003">
    <property type="entry name" value="Non-specific serine/threonine protein kinase"/>
    <property type="match status" value="1"/>
</dbReference>
<evidence type="ECO:0000256" key="15">
    <source>
        <dbReference type="ARBA" id="ARBA00047899"/>
    </source>
</evidence>
<evidence type="ECO:0000256" key="3">
    <source>
        <dbReference type="ARBA" id="ARBA00006692"/>
    </source>
</evidence>
<evidence type="ECO:0000256" key="19">
    <source>
        <dbReference type="ARBA" id="ARBA00077142"/>
    </source>
</evidence>
<keyword evidence="8" id="KW-0808">Transferase</keyword>
<evidence type="ECO:0000256" key="21">
    <source>
        <dbReference type="SAM" id="MobiDB-lite"/>
    </source>
</evidence>
<keyword evidence="14" id="KW-0539">Nucleus</keyword>
<feature type="region of interest" description="Disordered" evidence="21">
    <location>
        <begin position="653"/>
        <end position="673"/>
    </location>
</feature>
<keyword evidence="10 20" id="KW-0547">Nucleotide-binding</keyword>
<comment type="catalytic activity">
    <reaction evidence="15">
        <text>L-threonyl-[protein] + ATP = O-phospho-L-threonyl-[protein] + ADP + H(+)</text>
        <dbReference type="Rhea" id="RHEA:46608"/>
        <dbReference type="Rhea" id="RHEA-COMP:11060"/>
        <dbReference type="Rhea" id="RHEA-COMP:11605"/>
        <dbReference type="ChEBI" id="CHEBI:15378"/>
        <dbReference type="ChEBI" id="CHEBI:30013"/>
        <dbReference type="ChEBI" id="CHEBI:30616"/>
        <dbReference type="ChEBI" id="CHEBI:61977"/>
        <dbReference type="ChEBI" id="CHEBI:456216"/>
        <dbReference type="EC" id="2.7.11.1"/>
    </reaction>
</comment>
<evidence type="ECO:0000256" key="14">
    <source>
        <dbReference type="ARBA" id="ARBA00023242"/>
    </source>
</evidence>
<keyword evidence="9" id="KW-0479">Metal-binding</keyword>
<accession>A0A818X736</accession>
<dbReference type="PANTHER" id="PTHR24346:SF45">
    <property type="entry name" value="PROTEIN KINASE DOMAIN-CONTAINING PROTEIN"/>
    <property type="match status" value="1"/>
</dbReference>
<comment type="function">
    <text evidence="17">May play a role in hematopoietic cell proliferation or differentiation. Potential mediator of neuronal apoptosis.</text>
</comment>
<keyword evidence="5" id="KW-0488">Methylation</keyword>
<evidence type="ECO:0000256" key="8">
    <source>
        <dbReference type="ARBA" id="ARBA00022679"/>
    </source>
</evidence>
<gene>
    <name evidence="23" type="ORF">JBS370_LOCUS11561</name>
</gene>
<dbReference type="SMART" id="SM00220">
    <property type="entry name" value="S_TKc"/>
    <property type="match status" value="1"/>
</dbReference>
<dbReference type="FunFam" id="1.10.510.10:FF:000166">
    <property type="entry name" value="SNF-related serine/threonine-protein kinase"/>
    <property type="match status" value="1"/>
</dbReference>
<evidence type="ECO:0000256" key="7">
    <source>
        <dbReference type="ARBA" id="ARBA00022553"/>
    </source>
</evidence>
<dbReference type="InterPro" id="IPR000719">
    <property type="entry name" value="Prot_kinase_dom"/>
</dbReference>
<name>A0A818X736_9BILA</name>
<feature type="compositionally biased region" description="Polar residues" evidence="21">
    <location>
        <begin position="662"/>
        <end position="673"/>
    </location>
</feature>
<comment type="cofactor">
    <cofactor evidence="1">
        <name>Mg(2+)</name>
        <dbReference type="ChEBI" id="CHEBI:18420"/>
    </cofactor>
</comment>
<dbReference type="GO" id="GO:0005634">
    <property type="term" value="C:nucleus"/>
    <property type="evidence" value="ECO:0007669"/>
    <property type="project" value="UniProtKB-SubCell"/>
</dbReference>
<evidence type="ECO:0000256" key="16">
    <source>
        <dbReference type="ARBA" id="ARBA00048679"/>
    </source>
</evidence>
<dbReference type="PROSITE" id="PS00108">
    <property type="entry name" value="PROTEIN_KINASE_ST"/>
    <property type="match status" value="1"/>
</dbReference>
<evidence type="ECO:0000256" key="13">
    <source>
        <dbReference type="ARBA" id="ARBA00022842"/>
    </source>
</evidence>
<keyword evidence="12 20" id="KW-0067">ATP-binding</keyword>
<feature type="binding site" evidence="20">
    <location>
        <position position="47"/>
    </location>
    <ligand>
        <name>ATP</name>
        <dbReference type="ChEBI" id="CHEBI:30616"/>
    </ligand>
</feature>
<evidence type="ECO:0000313" key="24">
    <source>
        <dbReference type="Proteomes" id="UP000663836"/>
    </source>
</evidence>
<evidence type="ECO:0000256" key="6">
    <source>
        <dbReference type="ARBA" id="ARBA00022527"/>
    </source>
</evidence>
<dbReference type="InterPro" id="IPR008271">
    <property type="entry name" value="Ser/Thr_kinase_AS"/>
</dbReference>
<dbReference type="GO" id="GO:0005524">
    <property type="term" value="F:ATP binding"/>
    <property type="evidence" value="ECO:0007669"/>
    <property type="project" value="UniProtKB-UniRule"/>
</dbReference>
<dbReference type="GO" id="GO:0004674">
    <property type="term" value="F:protein serine/threonine kinase activity"/>
    <property type="evidence" value="ECO:0007669"/>
    <property type="project" value="UniProtKB-KW"/>
</dbReference>
<dbReference type="InterPro" id="IPR017441">
    <property type="entry name" value="Protein_kinase_ATP_BS"/>
</dbReference>
<dbReference type="SUPFAM" id="SSF56112">
    <property type="entry name" value="Protein kinase-like (PK-like)"/>
    <property type="match status" value="1"/>
</dbReference>
<dbReference type="GO" id="GO:0046872">
    <property type="term" value="F:metal ion binding"/>
    <property type="evidence" value="ECO:0007669"/>
    <property type="project" value="UniProtKB-KW"/>
</dbReference>
<reference evidence="23" key="1">
    <citation type="submission" date="2021-02" db="EMBL/GenBank/DDBJ databases">
        <authorList>
            <person name="Nowell W R."/>
        </authorList>
    </citation>
    <scope>NUCLEOTIDE SEQUENCE</scope>
</reference>
<dbReference type="EC" id="2.7.11.1" evidence="4"/>
<sequence length="808" mass="92260">MSYKHQFSDLHNFVNDLYTLGETIGKGHFAVVKIARHIFTQKEVAVKVIDKTKLDEISKTHLFQEVKCMKLVQHPNVVRLYEVIDTPNKLCLILEFADGGDMYDYIIKHANGLNESLARRYFRQICRALKYCHEMSVCHRDLKPENLVFFEKQGVVKLTDFGFSNLFSPGKKLLTSCGSLAYSAPEILLGDPYDAPAVDIWSLGVILFMLVTGHAPFQEANDSETVMMILDCSYNVPSNISLACQNLIHRMIVREPEKRATLDEVMSDIWYRQCEDDDYDNEQYYIDSLKLISQDDHEFILRQMIDGNVAEKEIILKSLNDNQYNHTTATYHLLAEKIFHDKFNNKNRTVKRQKCSLQPANDPFKEQINIFISSTLNYNSADISLSTSKRNSMHENFDNIFGKENISPMLMTPKHSIDSSHEQILLALVEDDEEPLLLQQCTTNTNITTTSVQAMNIILEEDENPETSSTDVIDTTIQQLTNLPKLNKIVENEAEDDLSSISNSTALIENSTTTSTILHSKDLRSVIETKRQNLSRSCSISDNEDNGSNSDINHLTNQKHILSTNSFQESDFIINHRGRSWSNIEHISYEIPSNIRQQMILSNNNEYIKRKNFSRTGSIISTNRFTLHHTNDDMNTDTSITHSSTLIRDRTHSLSSEHRHVSPSQISIASRTSTRYSTPRESIVFTKTDVPNFIRILQQKQHQEHIQTPIIAEEYTSPPLISKSNRNIKPLITTTISNDVIKSNIIMPTIEHVNIGNGHILSSSHSILSTLKYSLIKHQRKSNIENSTNINDKQKYSTNKHGTCCIIL</sequence>
<evidence type="ECO:0000256" key="9">
    <source>
        <dbReference type="ARBA" id="ARBA00022723"/>
    </source>
</evidence>
<keyword evidence="13" id="KW-0460">Magnesium</keyword>
<comment type="caution">
    <text evidence="23">The sequence shown here is derived from an EMBL/GenBank/DDBJ whole genome shotgun (WGS) entry which is preliminary data.</text>
</comment>
<evidence type="ECO:0000256" key="17">
    <source>
        <dbReference type="ARBA" id="ARBA00054738"/>
    </source>
</evidence>
<protein>
    <recommendedName>
        <fullName evidence="18">SNF-related serine/threonine-protein kinase</fullName>
        <ecNumber evidence="4">2.7.11.1</ecNumber>
    </recommendedName>
    <alternativeName>
        <fullName evidence="19">SNF1-related kinase</fullName>
    </alternativeName>
</protein>
<keyword evidence="11" id="KW-0418">Kinase</keyword>
<dbReference type="AlphaFoldDB" id="A0A818X736"/>
<dbReference type="GO" id="GO:0005737">
    <property type="term" value="C:cytoplasm"/>
    <property type="evidence" value="ECO:0007669"/>
    <property type="project" value="TreeGrafter"/>
</dbReference>
<evidence type="ECO:0000259" key="22">
    <source>
        <dbReference type="PROSITE" id="PS50011"/>
    </source>
</evidence>
<dbReference type="PROSITE" id="PS50011">
    <property type="entry name" value="PROTEIN_KINASE_DOM"/>
    <property type="match status" value="1"/>
</dbReference>
<feature type="domain" description="Protein kinase" evidence="22">
    <location>
        <begin position="18"/>
        <end position="271"/>
    </location>
</feature>
<dbReference type="Proteomes" id="UP000663836">
    <property type="component" value="Unassembled WGS sequence"/>
</dbReference>
<evidence type="ECO:0000256" key="18">
    <source>
        <dbReference type="ARBA" id="ARBA00074971"/>
    </source>
</evidence>
<keyword evidence="6" id="KW-0723">Serine/threonine-protein kinase</keyword>
<evidence type="ECO:0000313" key="23">
    <source>
        <dbReference type="EMBL" id="CAF3733508.1"/>
    </source>
</evidence>
<proteinExistence type="inferred from homology"/>
<evidence type="ECO:0000256" key="11">
    <source>
        <dbReference type="ARBA" id="ARBA00022777"/>
    </source>
</evidence>
<comment type="subcellular location">
    <subcellularLocation>
        <location evidence="2">Nucleus</location>
    </subcellularLocation>
</comment>
<evidence type="ECO:0000256" key="20">
    <source>
        <dbReference type="PROSITE-ProRule" id="PRU10141"/>
    </source>
</evidence>
<evidence type="ECO:0000256" key="4">
    <source>
        <dbReference type="ARBA" id="ARBA00012513"/>
    </source>
</evidence>
<dbReference type="EMBL" id="CAJOBD010000895">
    <property type="protein sequence ID" value="CAF3733508.1"/>
    <property type="molecule type" value="Genomic_DNA"/>
</dbReference>
<dbReference type="InterPro" id="IPR011009">
    <property type="entry name" value="Kinase-like_dom_sf"/>
</dbReference>
<evidence type="ECO:0000256" key="10">
    <source>
        <dbReference type="ARBA" id="ARBA00022741"/>
    </source>
</evidence>
<dbReference type="Gene3D" id="1.10.510.10">
    <property type="entry name" value="Transferase(Phosphotransferase) domain 1"/>
    <property type="match status" value="1"/>
</dbReference>
<evidence type="ECO:0000256" key="2">
    <source>
        <dbReference type="ARBA" id="ARBA00004123"/>
    </source>
</evidence>
<evidence type="ECO:0000256" key="5">
    <source>
        <dbReference type="ARBA" id="ARBA00022481"/>
    </source>
</evidence>
<comment type="catalytic activity">
    <reaction evidence="16">
        <text>L-seryl-[protein] + ATP = O-phospho-L-seryl-[protein] + ADP + H(+)</text>
        <dbReference type="Rhea" id="RHEA:17989"/>
        <dbReference type="Rhea" id="RHEA-COMP:9863"/>
        <dbReference type="Rhea" id="RHEA-COMP:11604"/>
        <dbReference type="ChEBI" id="CHEBI:15378"/>
        <dbReference type="ChEBI" id="CHEBI:29999"/>
        <dbReference type="ChEBI" id="CHEBI:30616"/>
        <dbReference type="ChEBI" id="CHEBI:83421"/>
        <dbReference type="ChEBI" id="CHEBI:456216"/>
        <dbReference type="EC" id="2.7.11.1"/>
    </reaction>
</comment>
<dbReference type="CDD" id="cd14339">
    <property type="entry name" value="UBA_SNRK"/>
    <property type="match status" value="1"/>
</dbReference>
<dbReference type="GO" id="GO:0035556">
    <property type="term" value="P:intracellular signal transduction"/>
    <property type="evidence" value="ECO:0007669"/>
    <property type="project" value="TreeGrafter"/>
</dbReference>
<dbReference type="Pfam" id="PF00069">
    <property type="entry name" value="Pkinase"/>
    <property type="match status" value="1"/>
</dbReference>
<comment type="similarity">
    <text evidence="3">Belongs to the protein kinase superfamily. CAMK Ser/Thr protein kinase family.</text>
</comment>
<evidence type="ECO:0000256" key="1">
    <source>
        <dbReference type="ARBA" id="ARBA00001946"/>
    </source>
</evidence>
<dbReference type="PANTHER" id="PTHR24346">
    <property type="entry name" value="MAP/MICROTUBULE AFFINITY-REGULATING KINASE"/>
    <property type="match status" value="1"/>
</dbReference>
<dbReference type="PROSITE" id="PS00107">
    <property type="entry name" value="PROTEIN_KINASE_ATP"/>
    <property type="match status" value="1"/>
</dbReference>
<organism evidence="23 24">
    <name type="scientific">Rotaria sordida</name>
    <dbReference type="NCBI Taxonomy" id="392033"/>
    <lineage>
        <taxon>Eukaryota</taxon>
        <taxon>Metazoa</taxon>
        <taxon>Spiralia</taxon>
        <taxon>Gnathifera</taxon>
        <taxon>Rotifera</taxon>
        <taxon>Eurotatoria</taxon>
        <taxon>Bdelloidea</taxon>
        <taxon>Philodinida</taxon>
        <taxon>Philodinidae</taxon>
        <taxon>Rotaria</taxon>
    </lineage>
</organism>
<evidence type="ECO:0000256" key="12">
    <source>
        <dbReference type="ARBA" id="ARBA00022840"/>
    </source>
</evidence>